<keyword evidence="1" id="KW-0732">Signal</keyword>
<feature type="chain" id="PRO_5035165853" description="MetA-pathway of phenol degradation" evidence="1">
    <location>
        <begin position="25"/>
        <end position="297"/>
    </location>
</feature>
<dbReference type="RefSeq" id="WP_181338858.1">
    <property type="nucleotide sequence ID" value="NZ_JAAKDE010000004.1"/>
</dbReference>
<evidence type="ECO:0000313" key="2">
    <source>
        <dbReference type="EMBL" id="MBA2132405.1"/>
    </source>
</evidence>
<reference evidence="2" key="1">
    <citation type="submission" date="2020-06" db="EMBL/GenBank/DDBJ databases">
        <title>Novel chitinolytic bacterium.</title>
        <authorList>
            <person name="Ungkulpasvich U."/>
            <person name="Kosugi A."/>
            <person name="Uke A."/>
        </authorList>
    </citation>
    <scope>NUCLEOTIDE SEQUENCE</scope>
    <source>
        <strain evidence="2">UUS1-1</strain>
    </source>
</reference>
<protein>
    <recommendedName>
        <fullName evidence="4">MetA-pathway of phenol degradation</fullName>
    </recommendedName>
</protein>
<dbReference type="Proteomes" id="UP000657177">
    <property type="component" value="Unassembled WGS sequence"/>
</dbReference>
<dbReference type="EMBL" id="JAAKDE010000004">
    <property type="protein sequence ID" value="MBA2132405.1"/>
    <property type="molecule type" value="Genomic_DNA"/>
</dbReference>
<dbReference type="AlphaFoldDB" id="A0A8J6HYV9"/>
<gene>
    <name evidence="2" type="ORF">G5B42_02445</name>
</gene>
<comment type="caution">
    <text evidence="2">The sequence shown here is derived from an EMBL/GenBank/DDBJ whole genome shotgun (WGS) entry which is preliminary data.</text>
</comment>
<evidence type="ECO:0000256" key="1">
    <source>
        <dbReference type="SAM" id="SignalP"/>
    </source>
</evidence>
<name>A0A8J6HYV9_9FIRM</name>
<evidence type="ECO:0000313" key="3">
    <source>
        <dbReference type="Proteomes" id="UP000657177"/>
    </source>
</evidence>
<accession>A0A8J6HYV9</accession>
<organism evidence="2 3">
    <name type="scientific">Capillibacterium thermochitinicola</name>
    <dbReference type="NCBI Taxonomy" id="2699427"/>
    <lineage>
        <taxon>Bacteria</taxon>
        <taxon>Bacillati</taxon>
        <taxon>Bacillota</taxon>
        <taxon>Capillibacterium</taxon>
    </lineage>
</organism>
<proteinExistence type="predicted"/>
<feature type="signal peptide" evidence="1">
    <location>
        <begin position="1"/>
        <end position="24"/>
    </location>
</feature>
<evidence type="ECO:0008006" key="4">
    <source>
        <dbReference type="Google" id="ProtNLM"/>
    </source>
</evidence>
<keyword evidence="3" id="KW-1185">Reference proteome</keyword>
<sequence length="297" mass="32439">MTKKISVLLMFTLTVTLLFSVYSAAEGAEKPANEFRSSFYFTPDGSHFSFDGLVFPFNVNLSPNTGLNCGLEFGATGVNALAYYYHNNLFQQDQLAVGLLPLTWAAGKSVTLTNSLALQTFGRYVNTAFFNRQPCGVGLKYTVQLDAATFAASLTNNPLWDPAEKPLDVVTRLSLQAGENLTAGVGIATSDTFSDHSNFGFLVDAAYTAARVGFLGEFVSWNRAVSDKTVSGLYLEGFYGFTDQAQVYAGVFLANELTDDCLVLGGKHQVNSNLAYQAELCNKKDDWRLTLQMQVQF</sequence>